<feature type="transmembrane region" description="Helical" evidence="8">
    <location>
        <begin position="84"/>
        <end position="107"/>
    </location>
</feature>
<dbReference type="InterPro" id="IPR017473">
    <property type="entry name" value="Undecaprenyl-P_gluc_Ptfrase"/>
</dbReference>
<organism evidence="10 11">
    <name type="scientific">Fulvimarina manganoxydans</name>
    <dbReference type="NCBI Taxonomy" id="937218"/>
    <lineage>
        <taxon>Bacteria</taxon>
        <taxon>Pseudomonadati</taxon>
        <taxon>Pseudomonadota</taxon>
        <taxon>Alphaproteobacteria</taxon>
        <taxon>Hyphomicrobiales</taxon>
        <taxon>Aurantimonadaceae</taxon>
        <taxon>Fulvimarina</taxon>
    </lineage>
</organism>
<evidence type="ECO:0000313" key="11">
    <source>
        <dbReference type="Proteomes" id="UP000192656"/>
    </source>
</evidence>
<dbReference type="GO" id="GO:0016780">
    <property type="term" value="F:phosphotransferase activity, for other substituted phosphate groups"/>
    <property type="evidence" value="ECO:0007669"/>
    <property type="project" value="TreeGrafter"/>
</dbReference>
<evidence type="ECO:0000313" key="10">
    <source>
        <dbReference type="EMBL" id="SMC34716.1"/>
    </source>
</evidence>
<feature type="transmembrane region" description="Helical" evidence="8">
    <location>
        <begin position="119"/>
        <end position="142"/>
    </location>
</feature>
<dbReference type="Proteomes" id="UP000192656">
    <property type="component" value="Unassembled WGS sequence"/>
</dbReference>
<dbReference type="Pfam" id="PF13727">
    <property type="entry name" value="CoA_binding_3"/>
    <property type="match status" value="1"/>
</dbReference>
<dbReference type="STRING" id="937218.SAMN06297251_101228"/>
<dbReference type="Gene3D" id="3.40.50.720">
    <property type="entry name" value="NAD(P)-binding Rossmann-like Domain"/>
    <property type="match status" value="1"/>
</dbReference>
<dbReference type="Pfam" id="PF02397">
    <property type="entry name" value="Bac_transf"/>
    <property type="match status" value="1"/>
</dbReference>
<evidence type="ECO:0000256" key="6">
    <source>
        <dbReference type="ARBA" id="ARBA00023136"/>
    </source>
</evidence>
<dbReference type="PANTHER" id="PTHR30576">
    <property type="entry name" value="COLANIC BIOSYNTHESIS UDP-GLUCOSE LIPID CARRIER TRANSFERASE"/>
    <property type="match status" value="1"/>
</dbReference>
<comment type="subcellular location">
    <subcellularLocation>
        <location evidence="1">Membrane</location>
        <topology evidence="1">Multi-pass membrane protein</topology>
    </subcellularLocation>
</comment>
<dbReference type="GO" id="GO:0016020">
    <property type="term" value="C:membrane"/>
    <property type="evidence" value="ECO:0007669"/>
    <property type="project" value="UniProtKB-SubCell"/>
</dbReference>
<dbReference type="OrthoDB" id="9808602at2"/>
<evidence type="ECO:0000256" key="8">
    <source>
        <dbReference type="SAM" id="Phobius"/>
    </source>
</evidence>
<feature type="domain" description="Bacterial sugar transferase" evidence="9">
    <location>
        <begin position="318"/>
        <end position="506"/>
    </location>
</feature>
<dbReference type="NCBIfam" id="TIGR03025">
    <property type="entry name" value="EPS_sugtrans"/>
    <property type="match status" value="1"/>
</dbReference>
<comment type="similarity">
    <text evidence="2">Belongs to the bacterial sugar transferase family.</text>
</comment>
<evidence type="ECO:0000259" key="9">
    <source>
        <dbReference type="Pfam" id="PF02397"/>
    </source>
</evidence>
<evidence type="ECO:0000256" key="4">
    <source>
        <dbReference type="ARBA" id="ARBA00022692"/>
    </source>
</evidence>
<keyword evidence="11" id="KW-1185">Reference proteome</keyword>
<gene>
    <name evidence="10" type="ORF">SAMN06297251_101228</name>
</gene>
<dbReference type="NCBIfam" id="TIGR03023">
    <property type="entry name" value="WcaJ_sugtrans"/>
    <property type="match status" value="1"/>
</dbReference>
<feature type="transmembrane region" description="Helical" evidence="8">
    <location>
        <begin position="323"/>
        <end position="344"/>
    </location>
</feature>
<reference evidence="10 11" key="1">
    <citation type="submission" date="2017-04" db="EMBL/GenBank/DDBJ databases">
        <authorList>
            <person name="Afonso C.L."/>
            <person name="Miller P.J."/>
            <person name="Scott M.A."/>
            <person name="Spackman E."/>
            <person name="Goraichik I."/>
            <person name="Dimitrov K.M."/>
            <person name="Suarez D.L."/>
            <person name="Swayne D.E."/>
        </authorList>
    </citation>
    <scope>NUCLEOTIDE SEQUENCE [LARGE SCALE GENOMIC DNA]</scope>
    <source>
        <strain evidence="10 11">CGMCC 1.10972</strain>
    </source>
</reference>
<evidence type="ECO:0000256" key="7">
    <source>
        <dbReference type="ARBA" id="ARBA00023169"/>
    </source>
</evidence>
<dbReference type="InterPro" id="IPR017475">
    <property type="entry name" value="EPS_sugar_tfrase"/>
</dbReference>
<feature type="transmembrane region" description="Helical" evidence="8">
    <location>
        <begin position="59"/>
        <end position="78"/>
    </location>
</feature>
<evidence type="ECO:0000256" key="1">
    <source>
        <dbReference type="ARBA" id="ARBA00004141"/>
    </source>
</evidence>
<evidence type="ECO:0000256" key="3">
    <source>
        <dbReference type="ARBA" id="ARBA00022679"/>
    </source>
</evidence>
<dbReference type="InterPro" id="IPR003362">
    <property type="entry name" value="Bact_transf"/>
</dbReference>
<name>A0A1W1YF01_9HYPH</name>
<dbReference type="InterPro" id="IPR036291">
    <property type="entry name" value="NAD(P)-bd_dom_sf"/>
</dbReference>
<keyword evidence="3 10" id="KW-0808">Transferase</keyword>
<protein>
    <submittedName>
        <fullName evidence="10">Undecaprenyl-phosphate glucose phosphotransferase</fullName>
    </submittedName>
</protein>
<evidence type="ECO:0000256" key="5">
    <source>
        <dbReference type="ARBA" id="ARBA00022989"/>
    </source>
</evidence>
<keyword evidence="7" id="KW-0270">Exopolysaccharide synthesis</keyword>
<dbReference type="GO" id="GO:0000271">
    <property type="term" value="P:polysaccharide biosynthetic process"/>
    <property type="evidence" value="ECO:0007669"/>
    <property type="project" value="UniProtKB-KW"/>
</dbReference>
<dbReference type="EMBL" id="FWXR01000001">
    <property type="protein sequence ID" value="SMC34716.1"/>
    <property type="molecule type" value="Genomic_DNA"/>
</dbReference>
<keyword evidence="5 8" id="KW-1133">Transmembrane helix</keyword>
<dbReference type="SUPFAM" id="SSF51735">
    <property type="entry name" value="NAD(P)-binding Rossmann-fold domains"/>
    <property type="match status" value="1"/>
</dbReference>
<evidence type="ECO:0000256" key="2">
    <source>
        <dbReference type="ARBA" id="ARBA00006464"/>
    </source>
</evidence>
<keyword evidence="4 8" id="KW-0812">Transmembrane</keyword>
<sequence length="514" mass="57559">MKHFNDPMPFSPKAVQAFEPGGDLSGQQSELNFLAARIAEHYRSDFLTPRLVTGFWRGVEGALLALGGFLLLAGHVGIRTPFLTSYILMIIVGAGLGVVAIGAFGGYRMSVLRGSMSQLWRPAIAWALAIVTMAAALFFIYGDVVHSRLFLGGWAVSGVCALSIGRLILRSRIRHWARNGRMERRAVIVGGGKNAEGLIRNLERQPDSDIRICGIFDDRDDRRSPPIVAGYPKLGTISELVTFARKARIDMLIVTLPLSAEQRLLALLKQLWVLPLDIRLSAHSSELKFRPRSYSFIGQIPLIDVFDRPLADWDWIAKRIFDIVVASLAIIALSPVFILTALAVRLDSPGPVLFRQKRHGFNNQTIEVFKFRSLYHHMSDPDAKQIVTKGDKRVTRVGNFIRKSSLDELPQLFNVLRGELSLVGPRPHAVHAQSSQNETFTAIVDGYFGRHKVKPGITGWAQIKGWRGEIDQPEKLKKRYEHDLYYIENWSLLLDIYILIMTPISLVSKTEGAY</sequence>
<accession>A0A1W1YF01</accession>
<dbReference type="AlphaFoldDB" id="A0A1W1YF01"/>
<proteinExistence type="inferred from homology"/>
<dbReference type="PANTHER" id="PTHR30576:SF0">
    <property type="entry name" value="UNDECAPRENYL-PHOSPHATE N-ACETYLGALACTOSAMINYL 1-PHOSPHATE TRANSFERASE-RELATED"/>
    <property type="match status" value="1"/>
</dbReference>
<feature type="transmembrane region" description="Helical" evidence="8">
    <location>
        <begin position="148"/>
        <end position="169"/>
    </location>
</feature>
<dbReference type="RefSeq" id="WP_084408092.1">
    <property type="nucleotide sequence ID" value="NZ_FWXR01000001.1"/>
</dbReference>
<keyword evidence="6 8" id="KW-0472">Membrane</keyword>